<dbReference type="PRINTS" id="PR00455">
    <property type="entry name" value="HTHTETR"/>
</dbReference>
<keyword evidence="2 4" id="KW-0238">DNA-binding</keyword>
<dbReference type="InterPro" id="IPR050109">
    <property type="entry name" value="HTH-type_TetR-like_transc_reg"/>
</dbReference>
<dbReference type="InterPro" id="IPR009057">
    <property type="entry name" value="Homeodomain-like_sf"/>
</dbReference>
<evidence type="ECO:0000256" key="2">
    <source>
        <dbReference type="ARBA" id="ARBA00023125"/>
    </source>
</evidence>
<dbReference type="GO" id="GO:0003700">
    <property type="term" value="F:DNA-binding transcription factor activity"/>
    <property type="evidence" value="ECO:0007669"/>
    <property type="project" value="TreeGrafter"/>
</dbReference>
<gene>
    <name evidence="6" type="ORF">C7Y72_04205</name>
</gene>
<dbReference type="Gene3D" id="1.10.10.60">
    <property type="entry name" value="Homeodomain-like"/>
    <property type="match status" value="1"/>
</dbReference>
<dbReference type="Proteomes" id="UP000240739">
    <property type="component" value="Unassembled WGS sequence"/>
</dbReference>
<organism evidence="6 7">
    <name type="scientific">Paraconexibacter algicola</name>
    <dbReference type="NCBI Taxonomy" id="2133960"/>
    <lineage>
        <taxon>Bacteria</taxon>
        <taxon>Bacillati</taxon>
        <taxon>Actinomycetota</taxon>
        <taxon>Thermoleophilia</taxon>
        <taxon>Solirubrobacterales</taxon>
        <taxon>Paraconexibacteraceae</taxon>
        <taxon>Paraconexibacter</taxon>
    </lineage>
</organism>
<dbReference type="AlphaFoldDB" id="A0A2T4UI71"/>
<evidence type="ECO:0000313" key="7">
    <source>
        <dbReference type="Proteomes" id="UP000240739"/>
    </source>
</evidence>
<keyword evidence="3" id="KW-0804">Transcription</keyword>
<dbReference type="EMBL" id="PYYB01000001">
    <property type="protein sequence ID" value="PTL58909.1"/>
    <property type="molecule type" value="Genomic_DNA"/>
</dbReference>
<comment type="caution">
    <text evidence="6">The sequence shown here is derived from an EMBL/GenBank/DDBJ whole genome shotgun (WGS) entry which is preliminary data.</text>
</comment>
<dbReference type="InterPro" id="IPR001647">
    <property type="entry name" value="HTH_TetR"/>
</dbReference>
<dbReference type="PANTHER" id="PTHR30055">
    <property type="entry name" value="HTH-TYPE TRANSCRIPTIONAL REGULATOR RUTR"/>
    <property type="match status" value="1"/>
</dbReference>
<feature type="domain" description="HTH tetR-type" evidence="5">
    <location>
        <begin position="15"/>
        <end position="75"/>
    </location>
</feature>
<evidence type="ECO:0000256" key="4">
    <source>
        <dbReference type="PROSITE-ProRule" id="PRU00335"/>
    </source>
</evidence>
<evidence type="ECO:0000259" key="5">
    <source>
        <dbReference type="PROSITE" id="PS50977"/>
    </source>
</evidence>
<dbReference type="RefSeq" id="WP_107567346.1">
    <property type="nucleotide sequence ID" value="NZ_PYYB01000001.1"/>
</dbReference>
<accession>A0A2T4UI71</accession>
<keyword evidence="1" id="KW-0805">Transcription regulation</keyword>
<keyword evidence="7" id="KW-1185">Reference proteome</keyword>
<reference evidence="6 7" key="1">
    <citation type="submission" date="2018-03" db="EMBL/GenBank/DDBJ databases">
        <title>Aquarubrobacter algicola gen. nov., sp. nov., a novel actinobacterium isolated from shallow eutrophic lake during the end of cyanobacterial harmful algal blooms.</title>
        <authorList>
            <person name="Chun S.J."/>
        </authorList>
    </citation>
    <scope>NUCLEOTIDE SEQUENCE [LARGE SCALE GENOMIC DNA]</scope>
    <source>
        <strain evidence="6 7">Seoho-28</strain>
    </source>
</reference>
<sequence length="205" mass="22968">MATGSRPSVRERNRERVRDEIGSAARRLFLRQGYAATTIEEVAEEAGVSPRTVYRQFPRKEDLPFHRHETIARRLAELLDADDGEQHALDVLADALWRAIDVEQPPAGPTDPDAGTFLELLAREPELRRHEASLMGENHETVRRFLDRRLRTAGDPAPEIRAEILAGAFLGTMMAARNLVPTLGDAPPSTAIRRAVEELRPLAWP</sequence>
<dbReference type="PANTHER" id="PTHR30055:SF234">
    <property type="entry name" value="HTH-TYPE TRANSCRIPTIONAL REGULATOR BETI"/>
    <property type="match status" value="1"/>
</dbReference>
<proteinExistence type="predicted"/>
<dbReference type="PROSITE" id="PS50977">
    <property type="entry name" value="HTH_TETR_2"/>
    <property type="match status" value="1"/>
</dbReference>
<evidence type="ECO:0000256" key="3">
    <source>
        <dbReference type="ARBA" id="ARBA00023163"/>
    </source>
</evidence>
<dbReference type="SUPFAM" id="SSF46689">
    <property type="entry name" value="Homeodomain-like"/>
    <property type="match status" value="1"/>
</dbReference>
<dbReference type="Gene3D" id="1.10.357.10">
    <property type="entry name" value="Tetracycline Repressor, domain 2"/>
    <property type="match status" value="1"/>
</dbReference>
<dbReference type="OrthoDB" id="956698at2"/>
<evidence type="ECO:0000256" key="1">
    <source>
        <dbReference type="ARBA" id="ARBA00023015"/>
    </source>
</evidence>
<dbReference type="GO" id="GO:0000976">
    <property type="term" value="F:transcription cis-regulatory region binding"/>
    <property type="evidence" value="ECO:0007669"/>
    <property type="project" value="TreeGrafter"/>
</dbReference>
<name>A0A2T4UI71_9ACTN</name>
<protein>
    <recommendedName>
        <fullName evidence="5">HTH tetR-type domain-containing protein</fullName>
    </recommendedName>
</protein>
<feature type="DNA-binding region" description="H-T-H motif" evidence="4">
    <location>
        <begin position="38"/>
        <end position="57"/>
    </location>
</feature>
<evidence type="ECO:0000313" key="6">
    <source>
        <dbReference type="EMBL" id="PTL58909.1"/>
    </source>
</evidence>
<dbReference type="Pfam" id="PF00440">
    <property type="entry name" value="TetR_N"/>
    <property type="match status" value="1"/>
</dbReference>